<evidence type="ECO:0000313" key="2">
    <source>
        <dbReference type="Proteomes" id="UP000318939"/>
    </source>
</evidence>
<accession>A0ABY8IP53</accession>
<dbReference type="Proteomes" id="UP000318939">
    <property type="component" value="Plasmid unnamed1"/>
</dbReference>
<geneLocation type="plasmid" evidence="1 2">
    <name>unnamed1</name>
</geneLocation>
<reference evidence="1 2" key="2">
    <citation type="journal article" date="2023" name="MicrobiologyOpen">
        <title>Genomics of the tumorigenes clade of the family Rhizobiaceae and description of Rhizobium rhododendri sp. nov.</title>
        <authorList>
            <person name="Kuzmanovic N."/>
            <person name="diCenzo G.C."/>
            <person name="Bunk B."/>
            <person name="Sproeer C."/>
            <person name="Fruehling A."/>
            <person name="Neumann-Schaal M."/>
            <person name="Overmann J."/>
            <person name="Smalla K."/>
        </authorList>
    </citation>
    <scope>NUCLEOTIDE SEQUENCE [LARGE SCALE GENOMIC DNA]</scope>
    <source>
        <strain evidence="2">rho-6.2</strain>
        <plasmid evidence="1 2">unnamed1</plasmid>
    </source>
</reference>
<name>A0ABY8IP53_9HYPH</name>
<keyword evidence="2" id="KW-1185">Reference proteome</keyword>
<dbReference type="RefSeq" id="WP_142831785.1">
    <property type="nucleotide sequence ID" value="NZ_CP117268.1"/>
</dbReference>
<evidence type="ECO:0000313" key="1">
    <source>
        <dbReference type="EMBL" id="WFS24904.1"/>
    </source>
</evidence>
<reference evidence="1 2" key="1">
    <citation type="journal article" date="2019" name="Phytopathology">
        <title>A Novel Group of Rhizobium tumorigenes-Like Agrobacteria Associated with Crown Gall Disease of Rhododendron and Blueberry.</title>
        <authorList>
            <person name="Kuzmanovic N."/>
            <person name="Behrens P."/>
            <person name="Idczak E."/>
            <person name="Wagner S."/>
            <person name="Gotz M."/>
            <person name="Sproer C."/>
            <person name="Bunk B."/>
            <person name="Overmann J."/>
            <person name="Smalla K."/>
        </authorList>
    </citation>
    <scope>NUCLEOTIDE SEQUENCE [LARGE SCALE GENOMIC DNA]</scope>
    <source>
        <strain evidence="2">rho-6.2</strain>
    </source>
</reference>
<organism evidence="1 2">
    <name type="scientific">Rhizobium rhododendri</name>
    <dbReference type="NCBI Taxonomy" id="2506430"/>
    <lineage>
        <taxon>Bacteria</taxon>
        <taxon>Pseudomonadati</taxon>
        <taxon>Pseudomonadota</taxon>
        <taxon>Alphaproteobacteria</taxon>
        <taxon>Hyphomicrobiales</taxon>
        <taxon>Rhizobiaceae</taxon>
        <taxon>Rhizobium/Agrobacterium group</taxon>
        <taxon>Rhizobium</taxon>
    </lineage>
</organism>
<proteinExistence type="predicted"/>
<dbReference type="EMBL" id="CP117268">
    <property type="protein sequence ID" value="WFS24904.1"/>
    <property type="molecule type" value="Genomic_DNA"/>
</dbReference>
<gene>
    <name evidence="1" type="ORF">PR018_21635</name>
</gene>
<evidence type="ECO:0008006" key="3">
    <source>
        <dbReference type="Google" id="ProtNLM"/>
    </source>
</evidence>
<sequence length="195" mass="21838">MRTQQRSFVVEIKSARRRLKTQPKSIWGNTDFAALVRDTEATLPFLHNANSETPISCENLPTDLEKQIEVADVSKVGGETHSLLPAIDSDQIERNHQDAVPNNSQVVKVPASEPTRQTVKALKRRYTRRRSVAKDAIAAPSVAMAVDVVETHSDDLALLSAENLRLKRLLAEQLRHQNAQLRQMLERFGIASRAN</sequence>
<protein>
    <recommendedName>
        <fullName evidence="3">Transcriptional regulator</fullName>
    </recommendedName>
</protein>
<keyword evidence="1" id="KW-0614">Plasmid</keyword>